<evidence type="ECO:0000313" key="1">
    <source>
        <dbReference type="EMBL" id="EHP39630.1"/>
    </source>
</evidence>
<organism evidence="1 2">
    <name type="scientific">Cupriavidus basilensis OR16</name>
    <dbReference type="NCBI Taxonomy" id="1127483"/>
    <lineage>
        <taxon>Bacteria</taxon>
        <taxon>Pseudomonadati</taxon>
        <taxon>Pseudomonadota</taxon>
        <taxon>Betaproteobacteria</taxon>
        <taxon>Burkholderiales</taxon>
        <taxon>Burkholderiaceae</taxon>
        <taxon>Cupriavidus</taxon>
    </lineage>
</organism>
<gene>
    <name evidence="1" type="ORF">OR16_30504</name>
</gene>
<dbReference type="EMBL" id="AHJE01000086">
    <property type="protein sequence ID" value="EHP39630.1"/>
    <property type="molecule type" value="Genomic_DNA"/>
</dbReference>
<dbReference type="Proteomes" id="UP000005808">
    <property type="component" value="Unassembled WGS sequence"/>
</dbReference>
<name>H1SCY4_9BURK</name>
<reference evidence="1 2" key="1">
    <citation type="journal article" date="2012" name="J. Bacteriol.">
        <title>De Novo Genome Project of Cupriavidus basilensis OR16.</title>
        <authorList>
            <person name="Cserhati M."/>
            <person name="Kriszt B."/>
            <person name="Szoboszlay S."/>
            <person name="Toth A."/>
            <person name="Szabo I."/>
            <person name="Tancsics A."/>
            <person name="Nagy I."/>
            <person name="Horvath B."/>
            <person name="Nagy I."/>
            <person name="Kukolya J."/>
        </authorList>
    </citation>
    <scope>NUCLEOTIDE SEQUENCE [LARGE SCALE GENOMIC DNA]</scope>
    <source>
        <strain evidence="1 2">OR16</strain>
    </source>
</reference>
<comment type="caution">
    <text evidence="1">The sequence shown here is derived from an EMBL/GenBank/DDBJ whole genome shotgun (WGS) entry which is preliminary data.</text>
</comment>
<evidence type="ECO:0000313" key="2">
    <source>
        <dbReference type="Proteomes" id="UP000005808"/>
    </source>
</evidence>
<sequence length="71" mass="7639">MDIAQVPAPVKAVIEKHAQGRTVGEIEKQTANGKIRYEVTLGTGSEKQTVLIGEDGTQLATRADDDDDEDD</sequence>
<protein>
    <recommendedName>
        <fullName evidence="3">PepSY domain-containing protein</fullName>
    </recommendedName>
</protein>
<dbReference type="PATRIC" id="fig|1127483.3.peg.6092"/>
<dbReference type="Gene3D" id="3.10.450.360">
    <property type="match status" value="1"/>
</dbReference>
<proteinExistence type="predicted"/>
<accession>H1SCY4</accession>
<dbReference type="SUPFAM" id="SSF160574">
    <property type="entry name" value="BT0923-like"/>
    <property type="match status" value="1"/>
</dbReference>
<dbReference type="AlphaFoldDB" id="H1SCY4"/>
<evidence type="ECO:0008006" key="3">
    <source>
        <dbReference type="Google" id="ProtNLM"/>
    </source>
</evidence>